<feature type="transmembrane region" description="Helical" evidence="7">
    <location>
        <begin position="116"/>
        <end position="136"/>
    </location>
</feature>
<evidence type="ECO:0000256" key="6">
    <source>
        <dbReference type="ARBA" id="ARBA00023136"/>
    </source>
</evidence>
<comment type="caution">
    <text evidence="10">The sequence shown here is derived from an EMBL/GenBank/DDBJ whole genome shotgun (WGS) entry which is preliminary data.</text>
</comment>
<dbReference type="InterPro" id="IPR036837">
    <property type="entry name" value="Cation_efflux_CTD_sf"/>
</dbReference>
<keyword evidence="4 7" id="KW-0812">Transmembrane</keyword>
<evidence type="ECO:0000259" key="9">
    <source>
        <dbReference type="Pfam" id="PF16916"/>
    </source>
</evidence>
<evidence type="ECO:0000313" key="11">
    <source>
        <dbReference type="Proteomes" id="UP001501166"/>
    </source>
</evidence>
<dbReference type="Proteomes" id="UP001501166">
    <property type="component" value="Unassembled WGS sequence"/>
</dbReference>
<organism evidence="10 11">
    <name type="scientific">Alkalibacterium iburiense</name>
    <dbReference type="NCBI Taxonomy" id="290589"/>
    <lineage>
        <taxon>Bacteria</taxon>
        <taxon>Bacillati</taxon>
        <taxon>Bacillota</taxon>
        <taxon>Bacilli</taxon>
        <taxon>Lactobacillales</taxon>
        <taxon>Carnobacteriaceae</taxon>
        <taxon>Alkalibacterium</taxon>
    </lineage>
</organism>
<dbReference type="SUPFAM" id="SSF160240">
    <property type="entry name" value="Cation efflux protein cytoplasmic domain-like"/>
    <property type="match status" value="1"/>
</dbReference>
<keyword evidence="3" id="KW-0813">Transport</keyword>
<evidence type="ECO:0008006" key="12">
    <source>
        <dbReference type="Google" id="ProtNLM"/>
    </source>
</evidence>
<reference evidence="10 11" key="1">
    <citation type="journal article" date="2019" name="Int. J. Syst. Evol. Microbiol.">
        <title>The Global Catalogue of Microorganisms (GCM) 10K type strain sequencing project: providing services to taxonomists for standard genome sequencing and annotation.</title>
        <authorList>
            <consortium name="The Broad Institute Genomics Platform"/>
            <consortium name="The Broad Institute Genome Sequencing Center for Infectious Disease"/>
            <person name="Wu L."/>
            <person name="Ma J."/>
        </authorList>
    </citation>
    <scope>NUCLEOTIDE SEQUENCE [LARGE SCALE GENOMIC DNA]</scope>
    <source>
        <strain evidence="10 11">JCM 12662</strain>
    </source>
</reference>
<feature type="transmembrane region" description="Helical" evidence="7">
    <location>
        <begin position="20"/>
        <end position="39"/>
    </location>
</feature>
<keyword evidence="6 7" id="KW-0472">Membrane</keyword>
<gene>
    <name evidence="10" type="ORF">GCM10008932_00720</name>
</gene>
<evidence type="ECO:0000256" key="1">
    <source>
        <dbReference type="ARBA" id="ARBA00004141"/>
    </source>
</evidence>
<evidence type="ECO:0000256" key="5">
    <source>
        <dbReference type="ARBA" id="ARBA00022989"/>
    </source>
</evidence>
<dbReference type="InterPro" id="IPR027469">
    <property type="entry name" value="Cation_efflux_TMD_sf"/>
</dbReference>
<dbReference type="InterPro" id="IPR002524">
    <property type="entry name" value="Cation_efflux"/>
</dbReference>
<comment type="subcellular location">
    <subcellularLocation>
        <location evidence="1">Membrane</location>
        <topology evidence="1">Multi-pass membrane protein</topology>
    </subcellularLocation>
</comment>
<dbReference type="EMBL" id="BAAACW010000007">
    <property type="protein sequence ID" value="GAA0351426.1"/>
    <property type="molecule type" value="Genomic_DNA"/>
</dbReference>
<dbReference type="Pfam" id="PF16916">
    <property type="entry name" value="ZT_dimer"/>
    <property type="match status" value="1"/>
</dbReference>
<evidence type="ECO:0000256" key="2">
    <source>
        <dbReference type="ARBA" id="ARBA00008114"/>
    </source>
</evidence>
<evidence type="ECO:0000256" key="4">
    <source>
        <dbReference type="ARBA" id="ARBA00022692"/>
    </source>
</evidence>
<dbReference type="PANTHER" id="PTHR43840">
    <property type="entry name" value="MITOCHONDRIAL METAL TRANSPORTER 1-RELATED"/>
    <property type="match status" value="1"/>
</dbReference>
<dbReference type="InterPro" id="IPR050291">
    <property type="entry name" value="CDF_Transporter"/>
</dbReference>
<evidence type="ECO:0000256" key="3">
    <source>
        <dbReference type="ARBA" id="ARBA00022448"/>
    </source>
</evidence>
<dbReference type="Pfam" id="PF01545">
    <property type="entry name" value="Cation_efflux"/>
    <property type="match status" value="1"/>
</dbReference>
<dbReference type="SUPFAM" id="SSF161111">
    <property type="entry name" value="Cation efflux protein transmembrane domain-like"/>
    <property type="match status" value="1"/>
</dbReference>
<dbReference type="Gene3D" id="3.30.70.1350">
    <property type="entry name" value="Cation efflux protein, cytoplasmic domain"/>
    <property type="match status" value="1"/>
</dbReference>
<dbReference type="InterPro" id="IPR027470">
    <property type="entry name" value="Cation_efflux_CTD"/>
</dbReference>
<keyword evidence="5 7" id="KW-1133">Transmembrane helix</keyword>
<accession>A0ABN0WZT1</accession>
<protein>
    <recommendedName>
        <fullName evidence="12">Cation diffusion facilitator family transporter</fullName>
    </recommendedName>
</protein>
<name>A0ABN0WZT1_9LACT</name>
<feature type="domain" description="Cation efflux protein transmembrane" evidence="8">
    <location>
        <begin position="16"/>
        <end position="207"/>
    </location>
</feature>
<dbReference type="Gene3D" id="1.20.1510.10">
    <property type="entry name" value="Cation efflux protein transmembrane domain"/>
    <property type="match status" value="1"/>
</dbReference>
<feature type="domain" description="Cation efflux protein cytoplasmic" evidence="9">
    <location>
        <begin position="219"/>
        <end position="287"/>
    </location>
</feature>
<proteinExistence type="inferred from homology"/>
<feature type="transmembrane region" description="Helical" evidence="7">
    <location>
        <begin position="83"/>
        <end position="104"/>
    </location>
</feature>
<dbReference type="NCBIfam" id="TIGR01297">
    <property type="entry name" value="CDF"/>
    <property type="match status" value="1"/>
</dbReference>
<sequence>MDYQVKRVRSAEKGARISIAVYIVLAVSKIVVGFLLQSSSLSADGFNNFTDVVSSVTVLIGLKTARKPADHNHPYGHWKAEPIASLITSFVMLFVGFQVFLTSLTRLISGDIVQPSQSAAIVAVTGAIVLFFLYRYNLKLATKVNSSGLKAVSKDNLADSLTSLATAVAILAASLGWIWLDSLMAIIVSLIILKTGLDVFKESTFSLSDGFKTKKLAVYEEAIQTIPDVKAVPSIKARMYGANTYVDVTILVDGQMTVQEGHDITERIERKLYDEFDVLYTDVHVEPDNLKEQFNTQQM</sequence>
<keyword evidence="11" id="KW-1185">Reference proteome</keyword>
<comment type="similarity">
    <text evidence="2">Belongs to the cation diffusion facilitator (CDF) transporter (TC 2.A.4) family.</text>
</comment>
<evidence type="ECO:0000256" key="7">
    <source>
        <dbReference type="SAM" id="Phobius"/>
    </source>
</evidence>
<evidence type="ECO:0000259" key="8">
    <source>
        <dbReference type="Pfam" id="PF01545"/>
    </source>
</evidence>
<evidence type="ECO:0000313" key="10">
    <source>
        <dbReference type="EMBL" id="GAA0351426.1"/>
    </source>
</evidence>
<dbReference type="PANTHER" id="PTHR43840:SF50">
    <property type="entry name" value="MANGANESE EFFLUX SYSTEM PROTEIN MNES"/>
    <property type="match status" value="1"/>
</dbReference>
<dbReference type="RefSeq" id="WP_343752834.1">
    <property type="nucleotide sequence ID" value="NZ_BAAACW010000007.1"/>
</dbReference>
<dbReference type="InterPro" id="IPR058533">
    <property type="entry name" value="Cation_efflux_TM"/>
</dbReference>